<gene>
    <name evidence="3" type="ORF">APY04_2708</name>
</gene>
<evidence type="ECO:0000256" key="1">
    <source>
        <dbReference type="SAM" id="MobiDB-lite"/>
    </source>
</evidence>
<accession>A0A109BBQ6</accession>
<protein>
    <recommendedName>
        <fullName evidence="5">Chemotaxis protein MotC</fullName>
    </recommendedName>
</protein>
<feature type="region of interest" description="Disordered" evidence="1">
    <location>
        <begin position="355"/>
        <end position="377"/>
    </location>
</feature>
<reference evidence="3 4" key="1">
    <citation type="submission" date="2015-10" db="EMBL/GenBank/DDBJ databases">
        <title>Transcriptomic analysis of a linuron degrading triple-species bacterial consortium.</title>
        <authorList>
            <person name="Albers P."/>
        </authorList>
    </citation>
    <scope>NUCLEOTIDE SEQUENCE [LARGE SCALE GENOMIC DNA]</scope>
    <source>
        <strain evidence="3 4">WDL6</strain>
    </source>
</reference>
<dbReference type="PATRIC" id="fig|121290.4.peg.2020"/>
<dbReference type="OrthoDB" id="9812933at2"/>
<dbReference type="Proteomes" id="UP000059074">
    <property type="component" value="Unassembled WGS sequence"/>
</dbReference>
<evidence type="ECO:0000313" key="3">
    <source>
        <dbReference type="EMBL" id="KWT65861.1"/>
    </source>
</evidence>
<evidence type="ECO:0000313" key="4">
    <source>
        <dbReference type="Proteomes" id="UP000059074"/>
    </source>
</evidence>
<feature type="compositionally biased region" description="Low complexity" evidence="1">
    <location>
        <begin position="355"/>
        <end position="367"/>
    </location>
</feature>
<proteinExistence type="predicted"/>
<evidence type="ECO:0000256" key="2">
    <source>
        <dbReference type="SAM" id="SignalP"/>
    </source>
</evidence>
<dbReference type="RefSeq" id="WP_068463324.1">
    <property type="nucleotide sequence ID" value="NZ_LMTR01000075.1"/>
</dbReference>
<organism evidence="3 4">
    <name type="scientific">Hyphomicrobium sulfonivorans</name>
    <dbReference type="NCBI Taxonomy" id="121290"/>
    <lineage>
        <taxon>Bacteria</taxon>
        <taxon>Pseudomonadati</taxon>
        <taxon>Pseudomonadota</taxon>
        <taxon>Alphaproteobacteria</taxon>
        <taxon>Hyphomicrobiales</taxon>
        <taxon>Hyphomicrobiaceae</taxon>
        <taxon>Hyphomicrobium</taxon>
    </lineage>
</organism>
<sequence>MRGRLLRSVALTAILLPLMGFSAQAMAAQRQPYELVRELQNVQNSSATDGQTSRIEQRKRMAELAEALNSVDTAVWSQERNLRAAVIYVLSGGDPTILRRLIETKVDLAGLDRLVRGALAYSDRADKEALELLSGVDVEGLDRTIGGHVALVRAVLTVSEDQSKAFALFDRARVIAPGTIVEESALRRQAILAARMNELAIFEVLSSQYFRRFGNSIFARTFERQFAAEVVGRGYPVNEQRLSVVEEMLRDLPDEVRTHTCLALAEEGIVRANVEIVRFAARLAAIDAQTHPMFATRMRLFEASALLVTDQHDEGARALWSIDRSKLGVREEALLNAAFAVARAIAKSPTVAQAQAAQPQPASDAADNGQPVEELPIVGNAEAAMARADELLNGAP</sequence>
<dbReference type="STRING" id="121290.APY04_2708"/>
<keyword evidence="2" id="KW-0732">Signal</keyword>
<name>A0A109BBQ6_HYPSL</name>
<dbReference type="EMBL" id="LMTR01000075">
    <property type="protein sequence ID" value="KWT65861.1"/>
    <property type="molecule type" value="Genomic_DNA"/>
</dbReference>
<feature type="signal peptide" evidence="2">
    <location>
        <begin position="1"/>
        <end position="27"/>
    </location>
</feature>
<feature type="chain" id="PRO_5007132524" description="Chemotaxis protein MotC" evidence="2">
    <location>
        <begin position="28"/>
        <end position="396"/>
    </location>
</feature>
<dbReference type="AlphaFoldDB" id="A0A109BBQ6"/>
<keyword evidence="4" id="KW-1185">Reference proteome</keyword>
<comment type="caution">
    <text evidence="3">The sequence shown here is derived from an EMBL/GenBank/DDBJ whole genome shotgun (WGS) entry which is preliminary data.</text>
</comment>
<evidence type="ECO:0008006" key="5">
    <source>
        <dbReference type="Google" id="ProtNLM"/>
    </source>
</evidence>